<dbReference type="PANTHER" id="PTHR34378">
    <property type="entry name" value="GLUTAMATE--CYSTEINE LIGASE, CHLOROPLASTIC"/>
    <property type="match status" value="1"/>
</dbReference>
<dbReference type="InterPro" id="IPR014746">
    <property type="entry name" value="Gln_synth/guanido_kin_cat_dom"/>
</dbReference>
<accession>A0A9J6P6T6</accession>
<keyword evidence="3 5" id="KW-0067">ATP-binding</keyword>
<keyword evidence="7" id="KW-1185">Reference proteome</keyword>
<evidence type="ECO:0000256" key="1">
    <source>
        <dbReference type="ARBA" id="ARBA00022598"/>
    </source>
</evidence>
<evidence type="ECO:0000256" key="5">
    <source>
        <dbReference type="PIRNR" id="PIRNR017901"/>
    </source>
</evidence>
<evidence type="ECO:0000256" key="3">
    <source>
        <dbReference type="ARBA" id="ARBA00022840"/>
    </source>
</evidence>
<reference evidence="6" key="1">
    <citation type="journal article" date="2021" name="mSystems">
        <title>Bacteria and Archaea Synergistically Convert Glycine Betaine to Biogenic Methane in the Formosa Cold Seep of the South China Sea.</title>
        <authorList>
            <person name="Li L."/>
            <person name="Zhang W."/>
            <person name="Zhang S."/>
            <person name="Song L."/>
            <person name="Sun Q."/>
            <person name="Zhang H."/>
            <person name="Xiang H."/>
            <person name="Dong X."/>
        </authorList>
    </citation>
    <scope>NUCLEOTIDE SEQUENCE</scope>
    <source>
        <strain evidence="6">ZWT</strain>
    </source>
</reference>
<dbReference type="EC" id="6.3.2.2" evidence="5"/>
<evidence type="ECO:0000313" key="6">
    <source>
        <dbReference type="EMBL" id="MCM1992570.1"/>
    </source>
</evidence>
<dbReference type="InterPro" id="IPR006336">
    <property type="entry name" value="GCS2"/>
</dbReference>
<proteinExistence type="inferred from homology"/>
<dbReference type="Proteomes" id="UP001056429">
    <property type="component" value="Unassembled WGS sequence"/>
</dbReference>
<evidence type="ECO:0000313" key="7">
    <source>
        <dbReference type="Proteomes" id="UP001056429"/>
    </source>
</evidence>
<dbReference type="GO" id="GO:0004357">
    <property type="term" value="F:glutamate-cysteine ligase activity"/>
    <property type="evidence" value="ECO:0007669"/>
    <property type="project" value="UniProtKB-UniRule"/>
</dbReference>
<dbReference type="PANTHER" id="PTHR34378:SF1">
    <property type="entry name" value="GLUTAMATE--CYSTEINE LIGASE, CHLOROPLASTIC"/>
    <property type="match status" value="1"/>
</dbReference>
<name>A0A9J6P6T6_9CLOT</name>
<keyword evidence="1 5" id="KW-0436">Ligase</keyword>
<comment type="catalytic activity">
    <reaction evidence="4 5">
        <text>L-cysteine + L-glutamate + ATP = gamma-L-glutamyl-L-cysteine + ADP + phosphate + H(+)</text>
        <dbReference type="Rhea" id="RHEA:13285"/>
        <dbReference type="ChEBI" id="CHEBI:15378"/>
        <dbReference type="ChEBI" id="CHEBI:29985"/>
        <dbReference type="ChEBI" id="CHEBI:30616"/>
        <dbReference type="ChEBI" id="CHEBI:35235"/>
        <dbReference type="ChEBI" id="CHEBI:43474"/>
        <dbReference type="ChEBI" id="CHEBI:58173"/>
        <dbReference type="ChEBI" id="CHEBI:456216"/>
        <dbReference type="EC" id="6.3.2.2"/>
    </reaction>
</comment>
<reference evidence="6" key="2">
    <citation type="submission" date="2021-04" db="EMBL/GenBank/DDBJ databases">
        <authorList>
            <person name="Dong X."/>
        </authorList>
    </citation>
    <scope>NUCLEOTIDE SEQUENCE</scope>
    <source>
        <strain evidence="6">ZWT</strain>
    </source>
</reference>
<dbReference type="EMBL" id="JAGSOJ010000006">
    <property type="protein sequence ID" value="MCM1992570.1"/>
    <property type="molecule type" value="Genomic_DNA"/>
</dbReference>
<keyword evidence="2 5" id="KW-0547">Nucleotide-binding</keyword>
<dbReference type="PIRSF" id="PIRSF017901">
    <property type="entry name" value="GCL"/>
    <property type="match status" value="1"/>
</dbReference>
<comment type="similarity">
    <text evidence="5">Belongs to the glutamate--cysteine ligase type 2 family. EgtA subfamily.</text>
</comment>
<dbReference type="InterPro" id="IPR035434">
    <property type="entry name" value="GCL_bact_plant"/>
</dbReference>
<dbReference type="Gene3D" id="3.30.590.20">
    <property type="match status" value="1"/>
</dbReference>
<dbReference type="GO" id="GO:0005524">
    <property type="term" value="F:ATP binding"/>
    <property type="evidence" value="ECO:0007669"/>
    <property type="project" value="UniProtKB-UniRule"/>
</dbReference>
<comment type="caution">
    <text evidence="6">The sequence shown here is derived from an EMBL/GenBank/DDBJ whole genome shotgun (WGS) entry which is preliminary data.</text>
</comment>
<organism evidence="6 7">
    <name type="scientific">Oceanirhabdus seepicola</name>
    <dbReference type="NCBI Taxonomy" id="2828781"/>
    <lineage>
        <taxon>Bacteria</taxon>
        <taxon>Bacillati</taxon>
        <taxon>Bacillota</taxon>
        <taxon>Clostridia</taxon>
        <taxon>Eubacteriales</taxon>
        <taxon>Clostridiaceae</taxon>
        <taxon>Oceanirhabdus</taxon>
    </lineage>
</organism>
<gene>
    <name evidence="6" type="ORF">KDK92_22885</name>
</gene>
<comment type="function">
    <text evidence="5">Catalyzes the synthesis of gamma-glutamylcysteine (gamma-GC).</text>
</comment>
<evidence type="ECO:0000256" key="4">
    <source>
        <dbReference type="ARBA" id="ARBA00048819"/>
    </source>
</evidence>
<dbReference type="RefSeq" id="WP_250861734.1">
    <property type="nucleotide sequence ID" value="NZ_JAGSOJ010000006.1"/>
</dbReference>
<dbReference type="Pfam" id="PF04107">
    <property type="entry name" value="GCS2"/>
    <property type="match status" value="1"/>
</dbReference>
<evidence type="ECO:0000256" key="2">
    <source>
        <dbReference type="ARBA" id="ARBA00022741"/>
    </source>
</evidence>
<protein>
    <recommendedName>
        <fullName evidence="5">Glutamate--cysteine ligase</fullName>
        <ecNumber evidence="5">6.3.2.2</ecNumber>
    </recommendedName>
</protein>
<dbReference type="SUPFAM" id="SSF55931">
    <property type="entry name" value="Glutamine synthetase/guanido kinase"/>
    <property type="match status" value="1"/>
</dbReference>
<sequence>MKNIEIVKNYLKSGETTNENFKLGMEVEHFIIKEDTLESVDYYEENGIRDLLKELKKSSHWEEIFEQNNIIGLKRNGSTITLEPGAQVEISVRPFEKIEDIEREYVSILKEIKRCINKRKQDIAIVGYHPKSKIKDIPFIPKERYSFMKEYFKDKGKYALNMMKGTASTQISIDYESEFDFSRKFRVANFLSPLIYCIFDNSPVFEGEQWKGNSLRIDIWDNCDNDRSGIVKGALGEEFNYESYARYILERPPIITKRKDEYIFTKDMSVKEVFSDSEMNSDEIEHILTMFFPDVRAKNYIEIRMADALPYPYNLSYAAFIKGIFYGENSLNWLYEESLKYTEDDLNTFKKEVVSFGMDSVIYNENAYDFMEKLLKMCESELGDEGKYLYPIYDIIHKKLKVWNV</sequence>
<dbReference type="AlphaFoldDB" id="A0A9J6P6T6"/>
<dbReference type="GO" id="GO:0006750">
    <property type="term" value="P:glutathione biosynthetic process"/>
    <property type="evidence" value="ECO:0007669"/>
    <property type="project" value="UniProtKB-UniRule"/>
</dbReference>